<dbReference type="EMBL" id="LXQA010788381">
    <property type="protein sequence ID" value="MCI71044.1"/>
    <property type="molecule type" value="Genomic_DNA"/>
</dbReference>
<dbReference type="AlphaFoldDB" id="A0A392UEA3"/>
<reference evidence="2 3" key="1">
    <citation type="journal article" date="2018" name="Front. Plant Sci.">
        <title>Red Clover (Trifolium pratense) and Zigzag Clover (T. medium) - A Picture of Genomic Similarities and Differences.</title>
        <authorList>
            <person name="Dluhosova J."/>
            <person name="Istvanek J."/>
            <person name="Nedelnik J."/>
            <person name="Repkova J."/>
        </authorList>
    </citation>
    <scope>NUCLEOTIDE SEQUENCE [LARGE SCALE GENOMIC DNA]</scope>
    <source>
        <strain evidence="3">cv. 10/8</strain>
        <tissue evidence="2">Leaf</tissue>
    </source>
</reference>
<keyword evidence="3" id="KW-1185">Reference proteome</keyword>
<organism evidence="2 3">
    <name type="scientific">Trifolium medium</name>
    <dbReference type="NCBI Taxonomy" id="97028"/>
    <lineage>
        <taxon>Eukaryota</taxon>
        <taxon>Viridiplantae</taxon>
        <taxon>Streptophyta</taxon>
        <taxon>Embryophyta</taxon>
        <taxon>Tracheophyta</taxon>
        <taxon>Spermatophyta</taxon>
        <taxon>Magnoliopsida</taxon>
        <taxon>eudicotyledons</taxon>
        <taxon>Gunneridae</taxon>
        <taxon>Pentapetalae</taxon>
        <taxon>rosids</taxon>
        <taxon>fabids</taxon>
        <taxon>Fabales</taxon>
        <taxon>Fabaceae</taxon>
        <taxon>Papilionoideae</taxon>
        <taxon>50 kb inversion clade</taxon>
        <taxon>NPAAA clade</taxon>
        <taxon>Hologalegina</taxon>
        <taxon>IRL clade</taxon>
        <taxon>Trifolieae</taxon>
        <taxon>Trifolium</taxon>
    </lineage>
</organism>
<comment type="caution">
    <text evidence="2">The sequence shown here is derived from an EMBL/GenBank/DDBJ whole genome shotgun (WGS) entry which is preliminary data.</text>
</comment>
<evidence type="ECO:0000256" key="1">
    <source>
        <dbReference type="SAM" id="MobiDB-lite"/>
    </source>
</evidence>
<proteinExistence type="predicted"/>
<evidence type="ECO:0000313" key="3">
    <source>
        <dbReference type="Proteomes" id="UP000265520"/>
    </source>
</evidence>
<evidence type="ECO:0000313" key="2">
    <source>
        <dbReference type="EMBL" id="MCI71044.1"/>
    </source>
</evidence>
<accession>A0A392UEA3</accession>
<feature type="non-terminal residue" evidence="2">
    <location>
        <position position="23"/>
    </location>
</feature>
<name>A0A392UEA3_9FABA</name>
<protein>
    <submittedName>
        <fullName evidence="2">Uncharacterized protein</fullName>
    </submittedName>
</protein>
<dbReference type="Proteomes" id="UP000265520">
    <property type="component" value="Unassembled WGS sequence"/>
</dbReference>
<feature type="region of interest" description="Disordered" evidence="1">
    <location>
        <begin position="1"/>
        <end position="23"/>
    </location>
</feature>
<sequence length="23" mass="2296">MGGKAGCPPRLSPVQKWGGAGQL</sequence>